<feature type="domain" description="Vps16 C-terminal" evidence="3">
    <location>
        <begin position="501"/>
        <end position="715"/>
    </location>
</feature>
<dbReference type="GO" id="GO:0005768">
    <property type="term" value="C:endosome"/>
    <property type="evidence" value="ECO:0007669"/>
    <property type="project" value="TreeGrafter"/>
</dbReference>
<keyword evidence="2" id="KW-0653">Protein transport</keyword>
<dbReference type="GO" id="GO:0042144">
    <property type="term" value="P:vacuole fusion, non-autophagic"/>
    <property type="evidence" value="ECO:0007669"/>
    <property type="project" value="TreeGrafter"/>
</dbReference>
<dbReference type="GO" id="GO:0006886">
    <property type="term" value="P:intracellular protein transport"/>
    <property type="evidence" value="ECO:0007669"/>
    <property type="project" value="InterPro"/>
</dbReference>
<comment type="similarity">
    <text evidence="1 2">Belongs to the VPS16 family.</text>
</comment>
<dbReference type="PANTHER" id="PTHR12811">
    <property type="entry name" value="VACUOLAR PROTEIN SORTING VPS16"/>
    <property type="match status" value="1"/>
</dbReference>
<dbReference type="GO" id="GO:0016197">
    <property type="term" value="P:endosomal transport"/>
    <property type="evidence" value="ECO:0007669"/>
    <property type="project" value="TreeGrafter"/>
</dbReference>
<dbReference type="InterPro" id="IPR006925">
    <property type="entry name" value="Vps16_C"/>
</dbReference>
<dbReference type="EMBL" id="QGMF01000081">
    <property type="protein sequence ID" value="TVY19898.1"/>
    <property type="molecule type" value="Genomic_DNA"/>
</dbReference>
<keyword evidence="6" id="KW-1185">Reference proteome</keyword>
<dbReference type="PANTHER" id="PTHR12811:SF0">
    <property type="entry name" value="VACUOLAR PROTEIN SORTING-ASSOCIATED PROTEIN 16 HOMOLOG"/>
    <property type="match status" value="1"/>
</dbReference>
<dbReference type="SUPFAM" id="SSF82171">
    <property type="entry name" value="DPP6 N-terminal domain-like"/>
    <property type="match status" value="1"/>
</dbReference>
<dbReference type="InterPro" id="IPR015943">
    <property type="entry name" value="WD40/YVTN_repeat-like_dom_sf"/>
</dbReference>
<dbReference type="Proteomes" id="UP000469559">
    <property type="component" value="Unassembled WGS sequence"/>
</dbReference>
<feature type="domain" description="Vps16 N-terminal" evidence="4">
    <location>
        <begin position="4"/>
        <end position="408"/>
    </location>
</feature>
<dbReference type="GO" id="GO:0003779">
    <property type="term" value="F:actin binding"/>
    <property type="evidence" value="ECO:0007669"/>
    <property type="project" value="TreeGrafter"/>
</dbReference>
<dbReference type="Pfam" id="PF04841">
    <property type="entry name" value="Vps16_N"/>
    <property type="match status" value="1"/>
</dbReference>
<dbReference type="FunFam" id="2.130.10.10:FF:000635">
    <property type="entry name" value="Probable vacuolar protein sorting-associated protein 16 homolog"/>
    <property type="match status" value="1"/>
</dbReference>
<comment type="caution">
    <text evidence="5">The sequence shown here is derived from an EMBL/GenBank/DDBJ whole genome shotgun (WGS) entry which is preliminary data.</text>
</comment>
<evidence type="ECO:0000313" key="6">
    <source>
        <dbReference type="Proteomes" id="UP000469559"/>
    </source>
</evidence>
<dbReference type="OrthoDB" id="1792at2759"/>
<gene>
    <name evidence="5" type="primary">vps16</name>
    <name evidence="5" type="ORF">LARI1_G001552</name>
</gene>
<organism evidence="5 6">
    <name type="scientific">Lachnellula arida</name>
    <dbReference type="NCBI Taxonomy" id="1316785"/>
    <lineage>
        <taxon>Eukaryota</taxon>
        <taxon>Fungi</taxon>
        <taxon>Dikarya</taxon>
        <taxon>Ascomycota</taxon>
        <taxon>Pezizomycotina</taxon>
        <taxon>Leotiomycetes</taxon>
        <taxon>Helotiales</taxon>
        <taxon>Lachnaceae</taxon>
        <taxon>Lachnellula</taxon>
    </lineage>
</organism>
<evidence type="ECO:0000256" key="2">
    <source>
        <dbReference type="PIRNR" id="PIRNR007949"/>
    </source>
</evidence>
<dbReference type="Gene3D" id="2.130.10.10">
    <property type="entry name" value="YVTN repeat-like/Quinoprotein amine dehydrogenase"/>
    <property type="match status" value="1"/>
</dbReference>
<keyword evidence="2" id="KW-0813">Transport</keyword>
<evidence type="ECO:0000259" key="4">
    <source>
        <dbReference type="Pfam" id="PF04841"/>
    </source>
</evidence>
<accession>A0A8T9BIV3</accession>
<dbReference type="InterPro" id="IPR016534">
    <property type="entry name" value="VPS16"/>
</dbReference>
<proteinExistence type="inferred from homology"/>
<dbReference type="Gene3D" id="1.10.150.780">
    <property type="entry name" value="Vps16, C-terminal region"/>
    <property type="match status" value="1"/>
</dbReference>
<dbReference type="AlphaFoldDB" id="A0A8T9BIV3"/>
<protein>
    <recommendedName>
        <fullName evidence="2">Probable vacuolar protein sorting-associated protein 16 homolog</fullName>
    </recommendedName>
</protein>
<dbReference type="InterPro" id="IPR038132">
    <property type="entry name" value="Vps16_C_sf"/>
</dbReference>
<sequence length="843" mass="94602">MANPTAEWEKVGDKFYRKTQLYTAVFDQDLELENYIVTGCSYGGAIALYRDESKLHSFRGTQASKSSIDLYSCAGKLIRRINWDKGSIKGLGWSEDEKLIVVTADGTVRCYYDLQGDFTQFSLGNGADEYGVESCRFYGHGFVTLLSNNHLISVSRYEEPRPKLLAMPPEGNVHSWTLIPPAYTLSRSVEVLLSIGQTIYVVDATESEDRMLDIGPFTHISVSPNGKFVALYTESGRAYVITSDFQNRLSEHDSRSKISPKNVQWCGNDAVVIAWEDEVHIIGPNDAAAKYFYDGRVHLIADHDGVRLITNDVCEFLQKVPEVTDEVFRFGTESPASILLDAVEQLEQQSPKADDNIQLIRPNLVEAVDTCVKAAGHEFSIHWQKQLLKAASFGKSVLDIYNSDDFVDMCETLRVLNAVRFYEIGIPLSYEQFLRLTPENLVRRLINRREYLLALRISTYLRLPTDRIYVHWASQKVRVGSEDEDTICRLIVDKLAGKRGISFEEIARAAYDEGRGRLATELLNHEPRAGKQVPLLLNMEEDEIALDKAIQSGDSDLILFVLLQLKKKLPLASFFRVINSRPTATALVESSAQTDDGELLKDLYYQDDRRVDGANVFVREALKQPDSRAAIDKLALATKLLSDSKDTSFELKALQEASALLKMQEAFDRDLTETFTGLSVNETMFKLIKLGYQSRAKKIQSEFKVPEKITWWIRYALSPSSLLTITNEPLLHSLRALVSKRDWAELESLSSTRKSPIGWEPFFNLILAAGNPKLASVFIPKAAGGLESAVLIEMWEKCGMRVKAAEEAVKARDVAAVDRLREAAGQGTAEGREIERLGAGLKR</sequence>
<feature type="domain" description="Vps16 C-terminal" evidence="3">
    <location>
        <begin position="734"/>
        <end position="823"/>
    </location>
</feature>
<dbReference type="GO" id="GO:0030897">
    <property type="term" value="C:HOPS complex"/>
    <property type="evidence" value="ECO:0007669"/>
    <property type="project" value="TreeGrafter"/>
</dbReference>
<dbReference type="PIRSF" id="PIRSF007949">
    <property type="entry name" value="VPS16"/>
    <property type="match status" value="1"/>
</dbReference>
<evidence type="ECO:0000259" key="3">
    <source>
        <dbReference type="Pfam" id="PF04840"/>
    </source>
</evidence>
<name>A0A8T9BIV3_9HELO</name>
<dbReference type="Pfam" id="PF04840">
    <property type="entry name" value="Vps16_C"/>
    <property type="match status" value="2"/>
</dbReference>
<comment type="function">
    <text evidence="2">Essential for vacuolar protein sorting. Required for vacuole biogenesis, stability and to maintain vacuole morphology.</text>
</comment>
<evidence type="ECO:0000256" key="1">
    <source>
        <dbReference type="ARBA" id="ARBA00009250"/>
    </source>
</evidence>
<reference evidence="5 6" key="1">
    <citation type="submission" date="2018-05" db="EMBL/GenBank/DDBJ databases">
        <title>Whole genome sequencing for identification of molecular markers to develop diagnostic detection tools for the regulated plant pathogen Lachnellula willkommii.</title>
        <authorList>
            <person name="Giroux E."/>
            <person name="Bilodeau G."/>
        </authorList>
    </citation>
    <scope>NUCLEOTIDE SEQUENCE [LARGE SCALE GENOMIC DNA]</scope>
    <source>
        <strain evidence="5 6">CBS 203.66</strain>
    </source>
</reference>
<evidence type="ECO:0000313" key="5">
    <source>
        <dbReference type="EMBL" id="TVY19898.1"/>
    </source>
</evidence>
<dbReference type="InterPro" id="IPR006926">
    <property type="entry name" value="Vps16_N"/>
</dbReference>